<evidence type="ECO:0000313" key="3">
    <source>
        <dbReference type="Proteomes" id="UP000003613"/>
    </source>
</evidence>
<dbReference type="HOGENOM" id="CLU_727246_0_0_3"/>
<proteinExistence type="predicted"/>
<evidence type="ECO:0000313" key="2">
    <source>
        <dbReference type="EMBL" id="CCI18521.1"/>
    </source>
</evidence>
<name>I4H8Z7_MICAE</name>
<protein>
    <submittedName>
        <fullName evidence="2">Uncharacterized protein</fullName>
    </submittedName>
</protein>
<organism evidence="2 3">
    <name type="scientific">Microcystis aeruginosa PCC 9807</name>
    <dbReference type="NCBI Taxonomy" id="1160283"/>
    <lineage>
        <taxon>Bacteria</taxon>
        <taxon>Bacillati</taxon>
        <taxon>Cyanobacteriota</taxon>
        <taxon>Cyanophyceae</taxon>
        <taxon>Oscillatoriophycideae</taxon>
        <taxon>Chroococcales</taxon>
        <taxon>Microcystaceae</taxon>
        <taxon>Microcystis</taxon>
    </lineage>
</organism>
<accession>I4H8Z7</accession>
<evidence type="ECO:0000256" key="1">
    <source>
        <dbReference type="SAM" id="MobiDB-lite"/>
    </source>
</evidence>
<dbReference type="AlphaFoldDB" id="I4H8Z7"/>
<gene>
    <name evidence="2" type="ORF">MICAF_40004</name>
</gene>
<feature type="compositionally biased region" description="Pro residues" evidence="1">
    <location>
        <begin position="7"/>
        <end position="43"/>
    </location>
</feature>
<reference evidence="2 3" key="1">
    <citation type="submission" date="2012-04" db="EMBL/GenBank/DDBJ databases">
        <authorList>
            <person name="Genoscope - CEA"/>
        </authorList>
    </citation>
    <scope>NUCLEOTIDE SEQUENCE [LARGE SCALE GENOMIC DNA]</scope>
    <source>
        <strain evidence="2 3">9807</strain>
    </source>
</reference>
<feature type="region of interest" description="Disordered" evidence="1">
    <location>
        <begin position="1"/>
        <end position="43"/>
    </location>
</feature>
<dbReference type="Proteomes" id="UP000003613">
    <property type="component" value="Unassembled WGS sequence"/>
</dbReference>
<dbReference type="EMBL" id="CAIM01000334">
    <property type="protein sequence ID" value="CCI18521.1"/>
    <property type="molecule type" value="Genomic_DNA"/>
</dbReference>
<sequence length="380" mass="43367">MTYAPPLIKPPLPPLRPPVAPPYRPPGTNPLPPNQTAPIYQPPNLLPPTEVDLKGIVCIYSNAPIWEPKKIKYRYPGENWQEIVGDRYTTQISNIAGGNDFKTWVIDVGSVQISSGIILYLHYRPCTDPLPAKIYTTKNIYPSFFTGKVVNVQKATLAVNNCGDISADAWGGDWLFIDYVDSFNILRQHLVSSYEVIPLDPPYEIRRNRYFTFVSHDFSLRLREENKPPPPFPCIFKVFDIFNQEILSITRDDCPEVIVVPERCYFKPENERLVARVIQSLLDPPLRVKYQGHCATVWKDSWPLNYFPVQIYKECSDNPNCPPPRIRFDKKCEETCEQCPPGTAIKVLLGSRIACVDAFGCIKKMIKYKSGCNNYDCICN</sequence>
<comment type="caution">
    <text evidence="2">The sequence shown here is derived from an EMBL/GenBank/DDBJ whole genome shotgun (WGS) entry which is preliminary data.</text>
</comment>